<dbReference type="CDD" id="cd00064">
    <property type="entry name" value="FU"/>
    <property type="match status" value="1"/>
</dbReference>
<dbReference type="EMBL" id="CAJJDN010000120">
    <property type="protein sequence ID" value="CAD8119156.1"/>
    <property type="molecule type" value="Genomic_DNA"/>
</dbReference>
<evidence type="ECO:0008006" key="4">
    <source>
        <dbReference type="Google" id="ProtNLM"/>
    </source>
</evidence>
<proteinExistence type="predicted"/>
<sequence length="576" mass="68132">MLYKYLLLFFFVKDSQSAYQQELNSAFQFESFTFYSDKSTLEEENHHCFGYGIWSRYVPLSNTAQIGVIGMLDSNCYHLHQAMEQTTQQINFVYYECVNFDSQTVTKYIEFKGSDGVNQNTQFDINPFEYEYVWYFLGFEMVPSENRFSIYFYQENIFIDSKDFQVEFPFYDKDLNLIFGGDLDLNNDQQQYVNLQNNKLSYFPGSMMLLLNYVQTNPQFCRGSSFKSFSNNFDESCECYQRINSIVDADLKYLEIKNYVPNEINCNTFALSTWIRINEIDSFLDEFKYQLIKLSGNFQNQKLIQDNLSAFQLFYKMTKSENQIVVTTYSYTFPAINIDFSDDPFLITKIFNVECDIKLWHQLLVIKGETSIKIQITFYDGYEQYKFQTEIAVIQFHMVQFQFRYGNILQQSSSSFQVQLYMMKFLSCVNSYTFQFICHYTCQECDGPTSSDCLSCFQSSKRKYLAAYKTCVCPYGTIDDGKICQDYLTQKLVLVENEIQKEQCQYGYFEYLDDCWKCPSIISNKFTTCLECLLNPKTWSNIFYCQTLLYTDEYGNTTQFITDLKFQYIFDGNDTI</sequence>
<reference evidence="2" key="1">
    <citation type="submission" date="2021-01" db="EMBL/GenBank/DDBJ databases">
        <authorList>
            <consortium name="Genoscope - CEA"/>
            <person name="William W."/>
        </authorList>
    </citation>
    <scope>NUCLEOTIDE SEQUENCE</scope>
</reference>
<feature type="chain" id="PRO_5035889938" description="Insulin-like growth factor binding protein, N-terminal" evidence="1">
    <location>
        <begin position="18"/>
        <end position="576"/>
    </location>
</feature>
<keyword evidence="1" id="KW-0732">Signal</keyword>
<organism evidence="2 3">
    <name type="scientific">Paramecium sonneborni</name>
    <dbReference type="NCBI Taxonomy" id="65129"/>
    <lineage>
        <taxon>Eukaryota</taxon>
        <taxon>Sar</taxon>
        <taxon>Alveolata</taxon>
        <taxon>Ciliophora</taxon>
        <taxon>Intramacronucleata</taxon>
        <taxon>Oligohymenophorea</taxon>
        <taxon>Peniculida</taxon>
        <taxon>Parameciidae</taxon>
        <taxon>Paramecium</taxon>
    </lineage>
</organism>
<name>A0A8S1QTQ4_9CILI</name>
<protein>
    <recommendedName>
        <fullName evidence="4">Insulin-like growth factor binding protein, N-terminal</fullName>
    </recommendedName>
</protein>
<accession>A0A8S1QTQ4</accession>
<dbReference type="AlphaFoldDB" id="A0A8S1QTQ4"/>
<keyword evidence="3" id="KW-1185">Reference proteome</keyword>
<dbReference type="OrthoDB" id="319931at2759"/>
<dbReference type="Proteomes" id="UP000692954">
    <property type="component" value="Unassembled WGS sequence"/>
</dbReference>
<gene>
    <name evidence="2" type="ORF">PSON_ATCC_30995.1.T1200034</name>
</gene>
<evidence type="ECO:0000313" key="3">
    <source>
        <dbReference type="Proteomes" id="UP000692954"/>
    </source>
</evidence>
<feature type="signal peptide" evidence="1">
    <location>
        <begin position="1"/>
        <end position="17"/>
    </location>
</feature>
<evidence type="ECO:0000256" key="1">
    <source>
        <dbReference type="SAM" id="SignalP"/>
    </source>
</evidence>
<dbReference type="InterPro" id="IPR006212">
    <property type="entry name" value="Furin_repeat"/>
</dbReference>
<comment type="caution">
    <text evidence="2">The sequence shown here is derived from an EMBL/GenBank/DDBJ whole genome shotgun (WGS) entry which is preliminary data.</text>
</comment>
<evidence type="ECO:0000313" key="2">
    <source>
        <dbReference type="EMBL" id="CAD8119156.1"/>
    </source>
</evidence>